<evidence type="ECO:0000256" key="1">
    <source>
        <dbReference type="SAM" id="SignalP"/>
    </source>
</evidence>
<name>A0A418GC74_ECOLX</name>
<feature type="non-terminal residue" evidence="2">
    <location>
        <position position="43"/>
    </location>
</feature>
<dbReference type="Proteomes" id="UP000284508">
    <property type="component" value="Unassembled WGS sequence"/>
</dbReference>
<organism evidence="2 3">
    <name type="scientific">Escherichia coli</name>
    <dbReference type="NCBI Taxonomy" id="562"/>
    <lineage>
        <taxon>Bacteria</taxon>
        <taxon>Pseudomonadati</taxon>
        <taxon>Pseudomonadota</taxon>
        <taxon>Gammaproteobacteria</taxon>
        <taxon>Enterobacterales</taxon>
        <taxon>Enterobacteriaceae</taxon>
        <taxon>Escherichia</taxon>
    </lineage>
</organism>
<feature type="chain" id="PRO_5019538461" evidence="1">
    <location>
        <begin position="25"/>
        <end position="43"/>
    </location>
</feature>
<reference evidence="2 3" key="1">
    <citation type="journal article" date="2018" name="BMC Microbiol.">
        <title>Genome sequencing of strains of the most prevalent clonal group of O1:K1:H7 Escherichia coli that causes neonatal meningitis in France.</title>
        <authorList>
            <person name="Geslain G."/>
            <person name="Birgy A."/>
            <person name="Adiba S."/>
            <person name="Magnan M."/>
            <person name="Courroux C."/>
            <person name="Levy C."/>
            <person name="Cohen R."/>
            <person name="Bidet P."/>
            <person name="Bonacorsi S."/>
        </authorList>
    </citation>
    <scope>NUCLEOTIDE SEQUENCE [LARGE SCALE GENOMIC DNA]</scope>
    <source>
        <strain evidence="2 3">S308</strain>
    </source>
</reference>
<evidence type="ECO:0000313" key="2">
    <source>
        <dbReference type="EMBL" id="RIB38476.1"/>
    </source>
</evidence>
<accession>A0A418GC74</accession>
<keyword evidence="1" id="KW-0732">Signal</keyword>
<protein>
    <submittedName>
        <fullName evidence="2">Fimbrial protein</fullName>
    </submittedName>
</protein>
<proteinExistence type="predicted"/>
<gene>
    <name evidence="2" type="ORF">D3C88_29005</name>
</gene>
<sequence length="43" mass="4640">MNLKRISLCAAVLATVLLTPHVQAADNLHFYGNLLSKSCTLVV</sequence>
<dbReference type="AlphaFoldDB" id="A0A418GC74"/>
<comment type="caution">
    <text evidence="2">The sequence shown here is derived from an EMBL/GenBank/DDBJ whole genome shotgun (WGS) entry which is preliminary data.</text>
</comment>
<feature type="signal peptide" evidence="1">
    <location>
        <begin position="1"/>
        <end position="24"/>
    </location>
</feature>
<dbReference type="EMBL" id="QXHA01001767">
    <property type="protein sequence ID" value="RIB38476.1"/>
    <property type="molecule type" value="Genomic_DNA"/>
</dbReference>
<evidence type="ECO:0000313" key="3">
    <source>
        <dbReference type="Proteomes" id="UP000284508"/>
    </source>
</evidence>